<gene>
    <name evidence="1" type="ORF">GCM10010339_55770</name>
</gene>
<dbReference type="RefSeq" id="WP_189956526.1">
    <property type="nucleotide sequence ID" value="NZ_BMVG01000016.1"/>
</dbReference>
<dbReference type="EMBL" id="BMVG01000016">
    <property type="protein sequence ID" value="GHE08225.1"/>
    <property type="molecule type" value="Genomic_DNA"/>
</dbReference>
<reference evidence="1" key="2">
    <citation type="submission" date="2020-09" db="EMBL/GenBank/DDBJ databases">
        <authorList>
            <person name="Sun Q."/>
            <person name="Ohkuma M."/>
        </authorList>
    </citation>
    <scope>NUCLEOTIDE SEQUENCE</scope>
    <source>
        <strain evidence="1">JCM 4714</strain>
    </source>
</reference>
<name>A0A919D4S4_9ACTN</name>
<dbReference type="AlphaFoldDB" id="A0A919D4S4"/>
<protein>
    <submittedName>
        <fullName evidence="1">Uncharacterized protein</fullName>
    </submittedName>
</protein>
<evidence type="ECO:0000313" key="1">
    <source>
        <dbReference type="EMBL" id="GHE08225.1"/>
    </source>
</evidence>
<sequence length="80" mass="8444">MVAHKTVAVAAGLGVMGLHRNVIHPRFGNFVPLATVLVDAPVSALQAGAGLQPLRGLQVVRRRLPGGRHRQGRLVRRAAG</sequence>
<accession>A0A919D4S4</accession>
<proteinExistence type="predicted"/>
<keyword evidence="2" id="KW-1185">Reference proteome</keyword>
<evidence type="ECO:0000313" key="2">
    <source>
        <dbReference type="Proteomes" id="UP000655443"/>
    </source>
</evidence>
<reference evidence="1" key="1">
    <citation type="journal article" date="2014" name="Int. J. Syst. Evol. Microbiol.">
        <title>Complete genome sequence of Corynebacterium casei LMG S-19264T (=DSM 44701T), isolated from a smear-ripened cheese.</title>
        <authorList>
            <consortium name="US DOE Joint Genome Institute (JGI-PGF)"/>
            <person name="Walter F."/>
            <person name="Albersmeier A."/>
            <person name="Kalinowski J."/>
            <person name="Ruckert C."/>
        </authorList>
    </citation>
    <scope>NUCLEOTIDE SEQUENCE</scope>
    <source>
        <strain evidence="1">JCM 4714</strain>
    </source>
</reference>
<organism evidence="1 2">
    <name type="scientific">Streptomyces alanosinicus</name>
    <dbReference type="NCBI Taxonomy" id="68171"/>
    <lineage>
        <taxon>Bacteria</taxon>
        <taxon>Bacillati</taxon>
        <taxon>Actinomycetota</taxon>
        <taxon>Actinomycetes</taxon>
        <taxon>Kitasatosporales</taxon>
        <taxon>Streptomycetaceae</taxon>
        <taxon>Streptomyces</taxon>
    </lineage>
</organism>
<dbReference type="Proteomes" id="UP000655443">
    <property type="component" value="Unassembled WGS sequence"/>
</dbReference>
<comment type="caution">
    <text evidence="1">The sequence shown here is derived from an EMBL/GenBank/DDBJ whole genome shotgun (WGS) entry which is preliminary data.</text>
</comment>